<evidence type="ECO:0000313" key="2">
    <source>
        <dbReference type="EMBL" id="AKN89309.1"/>
    </source>
</evidence>
<dbReference type="InterPro" id="IPR013560">
    <property type="entry name" value="DUF1722"/>
</dbReference>
<protein>
    <recommendedName>
        <fullName evidence="1">DUF1722 domain-containing protein</fullName>
    </recommendedName>
</protein>
<dbReference type="PANTHER" id="PTHR30087:SF0">
    <property type="entry name" value="INNER MEMBRANE PROTEIN"/>
    <property type="match status" value="1"/>
</dbReference>
<accession>A0ABN4H0F0</accession>
<dbReference type="Pfam" id="PF04463">
    <property type="entry name" value="2-thiour_desulf"/>
    <property type="match status" value="1"/>
</dbReference>
<dbReference type="Proteomes" id="UP000035930">
    <property type="component" value="Chromosome"/>
</dbReference>
<reference evidence="2" key="1">
    <citation type="submission" date="2017-08" db="EMBL/GenBank/DDBJ databases">
        <title>Complete Genome Sequence of Francisella noatunensis subsp. orientalis strain FNO190.</title>
        <authorList>
            <person name="Pereira F.L."/>
            <person name="Goncalves L.A."/>
            <person name="Guilherme T.C."/>
            <person name="Soares S.C."/>
            <person name="Dorella F.A."/>
            <person name="Carvalho A.F."/>
            <person name="Leibowitz M.P."/>
            <person name="Leal C.A.G."/>
            <person name="Azevedo V.A.C."/>
            <person name="Figueiredo H.C.P."/>
        </authorList>
    </citation>
    <scope>NUCLEOTIDE SEQUENCE</scope>
    <source>
        <strain evidence="2">FNO190</strain>
    </source>
</reference>
<keyword evidence="3" id="KW-1185">Reference proteome</keyword>
<proteinExistence type="predicted"/>
<dbReference type="InterPro" id="IPR007553">
    <property type="entry name" value="2-thiour_desulf"/>
</dbReference>
<dbReference type="EMBL" id="CP011923">
    <property type="protein sequence ID" value="AKN89309.1"/>
    <property type="molecule type" value="Genomic_DNA"/>
</dbReference>
<dbReference type="RefSeq" id="WP_014714652.1">
    <property type="nucleotide sequence ID" value="NZ_CP011923.2"/>
</dbReference>
<dbReference type="Pfam" id="PF08349">
    <property type="entry name" value="DUF1722"/>
    <property type="match status" value="1"/>
</dbReference>
<evidence type="ECO:0000313" key="3">
    <source>
        <dbReference type="Proteomes" id="UP000035930"/>
    </source>
</evidence>
<sequence length="318" mass="36435">MRALNKIPIGVSSCLVGNSVRYNGGNCHKSYITGIAEYFDYNIVCPEVAAGLGVPRPTLFLVEDTQKSILSVKTNKTNNDVTDKIQKAVDMLISKLDNVYGFILKAKSPSCGVETARVFDENHGYTGIKADGLFVRALREYDPLLPIEDDGKLTDKTLRDHFLRKVFCYHSLKTEFMACSNITQIMEYHSKHKVLLRMHNNKVKKELGNMLSEAGNKINIGTIKHRYIELFMQAIAKPAKRGSHYMALQNVLREINKKISKAQRQYLQELLNKYRDCKISWEVPVSVIRMYLIELDIPYLEKQSYLNPYPENLNYIED</sequence>
<organism evidence="2 3">
    <name type="scientific">Francisella orientalis</name>
    <dbReference type="NCBI Taxonomy" id="299583"/>
    <lineage>
        <taxon>Bacteria</taxon>
        <taxon>Pseudomonadati</taxon>
        <taxon>Pseudomonadota</taxon>
        <taxon>Gammaproteobacteria</taxon>
        <taxon>Thiotrichales</taxon>
        <taxon>Francisellaceae</taxon>
        <taxon>Francisella</taxon>
    </lineage>
</organism>
<name>A0ABN4H0F0_9GAMM</name>
<dbReference type="GeneID" id="45433808"/>
<dbReference type="PANTHER" id="PTHR30087">
    <property type="entry name" value="INNER MEMBRANE PROTEIN"/>
    <property type="match status" value="1"/>
</dbReference>
<evidence type="ECO:0000259" key="1">
    <source>
        <dbReference type="Pfam" id="PF08349"/>
    </source>
</evidence>
<gene>
    <name evidence="2" type="ORF">FNO190_1724</name>
</gene>
<feature type="domain" description="DUF1722" evidence="1">
    <location>
        <begin position="193"/>
        <end position="310"/>
    </location>
</feature>